<dbReference type="EC" id="2.7.7.19" evidence="2"/>
<accession>A0A8H5FXB9</accession>
<name>A0A8H5FXB9_9AGAR</name>
<dbReference type="PANTHER" id="PTHR45985:SF3">
    <property type="entry name" value="CHITIN DEACETYLASE-LIKE 4"/>
    <property type="match status" value="1"/>
</dbReference>
<evidence type="ECO:0000259" key="7">
    <source>
        <dbReference type="Pfam" id="PF03828"/>
    </source>
</evidence>
<keyword evidence="6" id="KW-0472">Membrane</keyword>
<dbReference type="SUPFAM" id="SSF81631">
    <property type="entry name" value="PAP/OAS1 substrate-binding domain"/>
    <property type="match status" value="1"/>
</dbReference>
<dbReference type="GO" id="GO:1990817">
    <property type="term" value="F:poly(A) RNA polymerase activity"/>
    <property type="evidence" value="ECO:0007669"/>
    <property type="project" value="UniProtKB-EC"/>
</dbReference>
<evidence type="ECO:0000256" key="1">
    <source>
        <dbReference type="ARBA" id="ARBA00008593"/>
    </source>
</evidence>
<dbReference type="SUPFAM" id="SSF81301">
    <property type="entry name" value="Nucleotidyltransferase"/>
    <property type="match status" value="1"/>
</dbReference>
<comment type="caution">
    <text evidence="9">The sequence shown here is derived from an EMBL/GenBank/DDBJ whole genome shotgun (WGS) entry which is preliminary data.</text>
</comment>
<keyword evidence="3" id="KW-0479">Metal-binding</keyword>
<evidence type="ECO:0000313" key="10">
    <source>
        <dbReference type="Proteomes" id="UP000559027"/>
    </source>
</evidence>
<dbReference type="Gene3D" id="3.30.460.10">
    <property type="entry name" value="Beta Polymerase, domain 2"/>
    <property type="match status" value="1"/>
</dbReference>
<organism evidence="9 10">
    <name type="scientific">Leucocoprinus leucothites</name>
    <dbReference type="NCBI Taxonomy" id="201217"/>
    <lineage>
        <taxon>Eukaryota</taxon>
        <taxon>Fungi</taxon>
        <taxon>Dikarya</taxon>
        <taxon>Basidiomycota</taxon>
        <taxon>Agaricomycotina</taxon>
        <taxon>Agaricomycetes</taxon>
        <taxon>Agaricomycetidae</taxon>
        <taxon>Agaricales</taxon>
        <taxon>Agaricineae</taxon>
        <taxon>Agaricaceae</taxon>
        <taxon>Leucocoprinus</taxon>
    </lineage>
</organism>
<evidence type="ECO:0000256" key="4">
    <source>
        <dbReference type="ARBA" id="ARBA00022842"/>
    </source>
</evidence>
<dbReference type="CDD" id="cd05402">
    <property type="entry name" value="NT_PAP_TUTase"/>
    <property type="match status" value="1"/>
</dbReference>
<dbReference type="Proteomes" id="UP000559027">
    <property type="component" value="Unassembled WGS sequence"/>
</dbReference>
<evidence type="ECO:0000313" key="9">
    <source>
        <dbReference type="EMBL" id="KAF5352616.1"/>
    </source>
</evidence>
<dbReference type="OrthoDB" id="504708at2759"/>
<feature type="compositionally biased region" description="Pro residues" evidence="5">
    <location>
        <begin position="18"/>
        <end position="32"/>
    </location>
</feature>
<evidence type="ECO:0000256" key="3">
    <source>
        <dbReference type="ARBA" id="ARBA00022723"/>
    </source>
</evidence>
<comment type="similarity">
    <text evidence="1">Belongs to the DNA polymerase type-B-like family.</text>
</comment>
<feature type="transmembrane region" description="Helical" evidence="6">
    <location>
        <begin position="832"/>
        <end position="852"/>
    </location>
</feature>
<keyword evidence="6" id="KW-0812">Transmembrane</keyword>
<dbReference type="SUPFAM" id="SSF88713">
    <property type="entry name" value="Glycoside hydrolase/deacetylase"/>
    <property type="match status" value="1"/>
</dbReference>
<dbReference type="GO" id="GO:0005975">
    <property type="term" value="P:carbohydrate metabolic process"/>
    <property type="evidence" value="ECO:0007669"/>
    <property type="project" value="InterPro"/>
</dbReference>
<dbReference type="Pfam" id="PF03828">
    <property type="entry name" value="PAP_assoc"/>
    <property type="match status" value="1"/>
</dbReference>
<dbReference type="PANTHER" id="PTHR45985">
    <property type="match status" value="1"/>
</dbReference>
<keyword evidence="6" id="KW-1133">Transmembrane helix</keyword>
<evidence type="ECO:0000256" key="2">
    <source>
        <dbReference type="ARBA" id="ARBA00012388"/>
    </source>
</evidence>
<dbReference type="InterPro" id="IPR011330">
    <property type="entry name" value="Glyco_hydro/deAcase_b/a-brl"/>
</dbReference>
<keyword evidence="4" id="KW-0460">Magnesium</keyword>
<feature type="domain" description="PAP-associated" evidence="7">
    <location>
        <begin position="258"/>
        <end position="310"/>
    </location>
</feature>
<feature type="domain" description="Poly(A) RNA polymerase mitochondrial-like central palm" evidence="8">
    <location>
        <begin position="59"/>
        <end position="184"/>
    </location>
</feature>
<feature type="compositionally biased region" description="Basic residues" evidence="5">
    <location>
        <begin position="1"/>
        <end position="12"/>
    </location>
</feature>
<dbReference type="CDD" id="cd10919">
    <property type="entry name" value="CE4_CDA_like"/>
    <property type="match status" value="1"/>
</dbReference>
<evidence type="ECO:0000259" key="8">
    <source>
        <dbReference type="Pfam" id="PF22600"/>
    </source>
</evidence>
<protein>
    <recommendedName>
        <fullName evidence="2">polynucleotide adenylyltransferase</fullName>
        <ecNumber evidence="2">2.7.7.19</ecNumber>
    </recommendedName>
</protein>
<dbReference type="Gene3D" id="3.20.20.370">
    <property type="entry name" value="Glycoside hydrolase/deacetylase"/>
    <property type="match status" value="1"/>
</dbReference>
<keyword evidence="10" id="KW-1185">Reference proteome</keyword>
<dbReference type="AlphaFoldDB" id="A0A8H5FXB9"/>
<dbReference type="InterPro" id="IPR043519">
    <property type="entry name" value="NT_sf"/>
</dbReference>
<gene>
    <name evidence="9" type="ORF">D9756_006191</name>
</gene>
<dbReference type="Pfam" id="PF22600">
    <property type="entry name" value="MTPAP-like_central"/>
    <property type="match status" value="1"/>
</dbReference>
<dbReference type="InterPro" id="IPR052740">
    <property type="entry name" value="CE4"/>
</dbReference>
<evidence type="ECO:0000256" key="6">
    <source>
        <dbReference type="SAM" id="Phobius"/>
    </source>
</evidence>
<feature type="region of interest" description="Disordered" evidence="5">
    <location>
        <begin position="1"/>
        <end position="41"/>
    </location>
</feature>
<dbReference type="Gene3D" id="1.10.1410.10">
    <property type="match status" value="1"/>
</dbReference>
<dbReference type="GO" id="GO:0010605">
    <property type="term" value="P:negative regulation of macromolecule metabolic process"/>
    <property type="evidence" value="ECO:0007669"/>
    <property type="project" value="UniProtKB-ARBA"/>
</dbReference>
<reference evidence="9 10" key="1">
    <citation type="journal article" date="2020" name="ISME J.">
        <title>Uncovering the hidden diversity of litter-decomposition mechanisms in mushroom-forming fungi.</title>
        <authorList>
            <person name="Floudas D."/>
            <person name="Bentzer J."/>
            <person name="Ahren D."/>
            <person name="Johansson T."/>
            <person name="Persson P."/>
            <person name="Tunlid A."/>
        </authorList>
    </citation>
    <scope>NUCLEOTIDE SEQUENCE [LARGE SCALE GENOMIC DNA]</scope>
    <source>
        <strain evidence="9 10">CBS 146.42</strain>
    </source>
</reference>
<dbReference type="InterPro" id="IPR002058">
    <property type="entry name" value="PAP_assoc"/>
</dbReference>
<dbReference type="InterPro" id="IPR054708">
    <property type="entry name" value="MTPAP-like_central"/>
</dbReference>
<dbReference type="GO" id="GO:0046872">
    <property type="term" value="F:metal ion binding"/>
    <property type="evidence" value="ECO:0007669"/>
    <property type="project" value="UniProtKB-KW"/>
</dbReference>
<dbReference type="EMBL" id="JAACJO010000011">
    <property type="protein sequence ID" value="KAF5352616.1"/>
    <property type="molecule type" value="Genomic_DNA"/>
</dbReference>
<sequence length="855" mass="94359">MPRRRAPKKKANPSRLPVAPPAPKAAKEPPPNTLKEDKRYTPWLESLEDREYSSAEDRLHDEILACVSYLSETPEEKALVAHVRKTVSATLRRSLTRWRCEILVFGSTDTGLRLPGSDIDLAIKAPDSLHKKNTLRDLSWTLRENEWCRSVNMILGARVPIISFLTTDDFGSLKFDVGINNLEGSITGQFVKQQLQKMPALRPLVFVIKSALAQRDLNDASKSGISSFAVICMCVFYLQLNPHRLPEEHLSKPMDNRSLGAILCGFLKYYSREVPYKKMYISVYDCCLVPKDTMAWINDDWVDSLVVECPCTPGRNITGALTFRMFERIRGIFAHVQQVIGEATGSSRNILQLLVSVDAKFIQYREHVRRLVESGQIPSNGISKCQLPNCNCASTSPPGGLSPSDVPMFVVFTADDAIQSYTLDSVNQFLAHRKNPNGCTPKMTYFTSLNFTNYTLVTDWYVAGNEIADHTMTHVGSPPAEEINGNLIALNALAGIPMSSIQGFRAPFLNYSRETLEILYQSKFTYDSSAAASIPVTDPGTDAYWPYTLDNGMANNCLDVANTCKGEPKLPGFWEIPMYAFFDDNGVNGPHLMDPWLDIANGGTKPNDTATFEYMKATFTAHYNGNRQPIGLYTHPIHLSTTYPGVDVSNSTINMINAFLDWAQTQQNVWIVSNEQLLDWVRHPVPVSQLDQVASLKCSTPQVNDKICNGMPQNEQGLLSHCAFSDFPFYTCYGCPEVQPSVDNPNPPQQVADGQSARFRLPANCSTPFWDPVKGQCICTSDTCAFVDNSRPIGPNGANLTGGGTGGSFNGGSSTSSPYVPFNGDLPRFSPGVWNAFAVGLAGAVLGALGVIHRF</sequence>
<proteinExistence type="inferred from homology"/>
<evidence type="ECO:0000256" key="5">
    <source>
        <dbReference type="SAM" id="MobiDB-lite"/>
    </source>
</evidence>